<dbReference type="AlphaFoldDB" id="A0A5J4TB54"/>
<evidence type="ECO:0000313" key="1">
    <source>
        <dbReference type="EMBL" id="KAA6355083.1"/>
    </source>
</evidence>
<feature type="non-terminal residue" evidence="1">
    <location>
        <position position="1"/>
    </location>
</feature>
<organism evidence="1 2">
    <name type="scientific">Streblomastix strix</name>
    <dbReference type="NCBI Taxonomy" id="222440"/>
    <lineage>
        <taxon>Eukaryota</taxon>
        <taxon>Metamonada</taxon>
        <taxon>Preaxostyla</taxon>
        <taxon>Oxymonadida</taxon>
        <taxon>Streblomastigidae</taxon>
        <taxon>Streblomastix</taxon>
    </lineage>
</organism>
<accession>A0A5J4TB54</accession>
<dbReference type="EMBL" id="SNRW01035200">
    <property type="protein sequence ID" value="KAA6355083.1"/>
    <property type="molecule type" value="Genomic_DNA"/>
</dbReference>
<evidence type="ECO:0000313" key="2">
    <source>
        <dbReference type="Proteomes" id="UP000324800"/>
    </source>
</evidence>
<gene>
    <name evidence="1" type="ORF">EZS28_049390</name>
</gene>
<name>A0A5J4TB54_9EUKA</name>
<comment type="caution">
    <text evidence="1">The sequence shown here is derived from an EMBL/GenBank/DDBJ whole genome shotgun (WGS) entry which is preliminary data.</text>
</comment>
<dbReference type="Proteomes" id="UP000324800">
    <property type="component" value="Unassembled WGS sequence"/>
</dbReference>
<sequence>FIFSLSSRSSVSVNDRDNIQGSDVGCADVEFYDDADDCVKEEEVTNLDIEIGI</sequence>
<proteinExistence type="predicted"/>
<reference evidence="1 2" key="1">
    <citation type="submission" date="2019-03" db="EMBL/GenBank/DDBJ databases">
        <title>Single cell metagenomics reveals metabolic interactions within the superorganism composed of flagellate Streblomastix strix and complex community of Bacteroidetes bacteria on its surface.</title>
        <authorList>
            <person name="Treitli S.C."/>
            <person name="Kolisko M."/>
            <person name="Husnik F."/>
            <person name="Keeling P."/>
            <person name="Hampl V."/>
        </authorList>
    </citation>
    <scope>NUCLEOTIDE SEQUENCE [LARGE SCALE GENOMIC DNA]</scope>
    <source>
        <strain evidence="1">ST1C</strain>
    </source>
</reference>
<protein>
    <submittedName>
        <fullName evidence="1">Uncharacterized protein</fullName>
    </submittedName>
</protein>